<comment type="caution">
    <text evidence="6">The sequence shown here is derived from an EMBL/GenBank/DDBJ whole genome shotgun (WGS) entry which is preliminary data.</text>
</comment>
<dbReference type="PRINTS" id="PR00038">
    <property type="entry name" value="HTHLUXR"/>
</dbReference>
<dbReference type="PANTHER" id="PTHR44688:SF16">
    <property type="entry name" value="DNA-BINDING TRANSCRIPTIONAL ACTIVATOR DEVR_DOSR"/>
    <property type="match status" value="1"/>
</dbReference>
<sequence length="490" mass="52588">MDKMLNFRCDRTGAHRTCGRMVEINMPRGMLASFAKEGAVVLYAGIGVGIYRCVHEWPVWLSGFFGVAAMPEPFVSGDFYLIVDCGKIIGVLLYMALCYALDRSRTKSTLRLLPSVVLAVCGAIPLLSLLGIPIGEQIVVASFVGLGIGSGMLFCQWVDVCGLLAPIRVVQVLAVSYIARALLLPAITGMGPIAGSVLALVLAGSSFAQVRFCVGKSAATGLAECKVPSARDLAGFRGLFLWVPVFAFAYGMGVSSTHLAHAAIETGLGKIVPALLVLALSVKLGDRFDRGVLYAIALPLMTAGLISIEFLGAAPSVSQMLLSAAMASFRLLAFSEVCSFAYSKKTSAMFIGGCVRILSLTVNDTAVCLTRLNPSFWNYEIVTLVVIMAAIFVGTLVYLPRISNRREHHPLGFSGEEAKRRNLEEAAASAGLSQRETTVFQLMVEGKTTKDIGEELFISKGAVRAHTSRIYDKFGVHSREDFDALFRGSR</sequence>
<feature type="transmembrane region" description="Helical" evidence="4">
    <location>
        <begin position="138"/>
        <end position="157"/>
    </location>
</feature>
<feature type="domain" description="HTH luxR-type" evidence="5">
    <location>
        <begin position="425"/>
        <end position="490"/>
    </location>
</feature>
<feature type="transmembrane region" description="Helical" evidence="4">
    <location>
        <begin position="112"/>
        <end position="132"/>
    </location>
</feature>
<feature type="transmembrane region" description="Helical" evidence="4">
    <location>
        <begin position="193"/>
        <end position="214"/>
    </location>
</feature>
<dbReference type="PANTHER" id="PTHR44688">
    <property type="entry name" value="DNA-BINDING TRANSCRIPTIONAL ACTIVATOR DEVR_DOSR"/>
    <property type="match status" value="1"/>
</dbReference>
<name>A0ABV1JB62_9ACTN</name>
<feature type="transmembrane region" description="Helical" evidence="4">
    <location>
        <begin position="79"/>
        <end position="100"/>
    </location>
</feature>
<keyword evidence="4" id="KW-0812">Transmembrane</keyword>
<accession>A0ABV1JB62</accession>
<feature type="transmembrane region" description="Helical" evidence="4">
    <location>
        <begin position="30"/>
        <end position="51"/>
    </location>
</feature>
<keyword evidence="2" id="KW-0238">DNA-binding</keyword>
<reference evidence="6 7" key="1">
    <citation type="submission" date="2024-04" db="EMBL/GenBank/DDBJ databases">
        <title>Human intestinal bacterial collection.</title>
        <authorList>
            <person name="Pauvert C."/>
            <person name="Hitch T.C.A."/>
            <person name="Clavel T."/>
        </authorList>
    </citation>
    <scope>NUCLEOTIDE SEQUENCE [LARGE SCALE GENOMIC DNA]</scope>
    <source>
        <strain evidence="6 7">CLA-KB-H42</strain>
    </source>
</reference>
<keyword evidence="4" id="KW-0472">Membrane</keyword>
<dbReference type="Pfam" id="PF00196">
    <property type="entry name" value="GerE"/>
    <property type="match status" value="1"/>
</dbReference>
<dbReference type="PROSITE" id="PS50043">
    <property type="entry name" value="HTH_LUXR_2"/>
    <property type="match status" value="1"/>
</dbReference>
<evidence type="ECO:0000256" key="4">
    <source>
        <dbReference type="SAM" id="Phobius"/>
    </source>
</evidence>
<dbReference type="EMBL" id="JBBNOP010000001">
    <property type="protein sequence ID" value="MEQ3361581.1"/>
    <property type="molecule type" value="Genomic_DNA"/>
</dbReference>
<dbReference type="SMART" id="SM00421">
    <property type="entry name" value="HTH_LUXR"/>
    <property type="match status" value="1"/>
</dbReference>
<protein>
    <submittedName>
        <fullName evidence="6">LuxR C-terminal-related transcriptional regulator</fullName>
    </submittedName>
</protein>
<organism evidence="6 7">
    <name type="scientific">Raoultibacter massiliensis</name>
    <dbReference type="NCBI Taxonomy" id="1852371"/>
    <lineage>
        <taxon>Bacteria</taxon>
        <taxon>Bacillati</taxon>
        <taxon>Actinomycetota</taxon>
        <taxon>Coriobacteriia</taxon>
        <taxon>Eggerthellales</taxon>
        <taxon>Eggerthellaceae</taxon>
        <taxon>Raoultibacter</taxon>
    </lineage>
</organism>
<proteinExistence type="predicted"/>
<dbReference type="RefSeq" id="WP_102375489.1">
    <property type="nucleotide sequence ID" value="NZ_JBBNOP010000001.1"/>
</dbReference>
<dbReference type="CDD" id="cd06170">
    <property type="entry name" value="LuxR_C_like"/>
    <property type="match status" value="1"/>
</dbReference>
<feature type="transmembrane region" description="Helical" evidence="4">
    <location>
        <begin position="292"/>
        <end position="314"/>
    </location>
</feature>
<feature type="transmembrane region" description="Helical" evidence="4">
    <location>
        <begin position="379"/>
        <end position="399"/>
    </location>
</feature>
<dbReference type="Gene3D" id="1.10.10.10">
    <property type="entry name" value="Winged helix-like DNA-binding domain superfamily/Winged helix DNA-binding domain"/>
    <property type="match status" value="1"/>
</dbReference>
<keyword evidence="4" id="KW-1133">Transmembrane helix</keyword>
<evidence type="ECO:0000313" key="7">
    <source>
        <dbReference type="Proteomes" id="UP001487305"/>
    </source>
</evidence>
<evidence type="ECO:0000256" key="3">
    <source>
        <dbReference type="ARBA" id="ARBA00023163"/>
    </source>
</evidence>
<evidence type="ECO:0000256" key="1">
    <source>
        <dbReference type="ARBA" id="ARBA00023015"/>
    </source>
</evidence>
<feature type="transmembrane region" description="Helical" evidence="4">
    <location>
        <begin position="169"/>
        <end position="187"/>
    </location>
</feature>
<dbReference type="InterPro" id="IPR000792">
    <property type="entry name" value="Tscrpt_reg_LuxR_C"/>
</dbReference>
<feature type="transmembrane region" description="Helical" evidence="4">
    <location>
        <begin position="234"/>
        <end position="253"/>
    </location>
</feature>
<dbReference type="SUPFAM" id="SSF46894">
    <property type="entry name" value="C-terminal effector domain of the bipartite response regulators"/>
    <property type="match status" value="1"/>
</dbReference>
<keyword evidence="1" id="KW-0805">Transcription regulation</keyword>
<evidence type="ECO:0000313" key="6">
    <source>
        <dbReference type="EMBL" id="MEQ3361581.1"/>
    </source>
</evidence>
<keyword evidence="7" id="KW-1185">Reference proteome</keyword>
<keyword evidence="3" id="KW-0804">Transcription</keyword>
<gene>
    <name evidence="6" type="ORF">AAA083_01180</name>
</gene>
<dbReference type="InterPro" id="IPR036388">
    <property type="entry name" value="WH-like_DNA-bd_sf"/>
</dbReference>
<dbReference type="Proteomes" id="UP001487305">
    <property type="component" value="Unassembled WGS sequence"/>
</dbReference>
<evidence type="ECO:0000259" key="5">
    <source>
        <dbReference type="PROSITE" id="PS50043"/>
    </source>
</evidence>
<dbReference type="InterPro" id="IPR016032">
    <property type="entry name" value="Sig_transdc_resp-reg_C-effctor"/>
</dbReference>
<evidence type="ECO:0000256" key="2">
    <source>
        <dbReference type="ARBA" id="ARBA00023125"/>
    </source>
</evidence>
<feature type="transmembrane region" description="Helical" evidence="4">
    <location>
        <begin position="259"/>
        <end position="280"/>
    </location>
</feature>